<name>S3ZFQ2_9ACTN</name>
<dbReference type="EMBL" id="AOPZ01000311">
    <property type="protein sequence ID" value="EPH41469.1"/>
    <property type="molecule type" value="Genomic_DNA"/>
</dbReference>
<protein>
    <submittedName>
        <fullName evidence="1">Uncharacterized protein</fullName>
    </submittedName>
</protein>
<dbReference type="Proteomes" id="UP000014629">
    <property type="component" value="Unassembled WGS sequence"/>
</dbReference>
<dbReference type="AlphaFoldDB" id="S3ZFQ2"/>
<proteinExistence type="predicted"/>
<reference evidence="1 2" key="1">
    <citation type="submission" date="2013-02" db="EMBL/GenBank/DDBJ databases">
        <title>Draft Genome Sequence of Streptomyces aurantiacus, Which Produces Setomimycin.</title>
        <authorList>
            <person name="Gruening B.A."/>
            <person name="Praeg A."/>
            <person name="Erxleben A."/>
            <person name="Guenther S."/>
            <person name="Mueller M."/>
        </authorList>
    </citation>
    <scope>NUCLEOTIDE SEQUENCE [LARGE SCALE GENOMIC DNA]</scope>
    <source>
        <strain evidence="1 2">JA 4570</strain>
    </source>
</reference>
<comment type="caution">
    <text evidence="1">The sequence shown here is derived from an EMBL/GenBank/DDBJ whole genome shotgun (WGS) entry which is preliminary data.</text>
</comment>
<keyword evidence="2" id="KW-1185">Reference proteome</keyword>
<evidence type="ECO:0000313" key="2">
    <source>
        <dbReference type="Proteomes" id="UP000014629"/>
    </source>
</evidence>
<gene>
    <name evidence="1" type="ORF">STRAU_5473</name>
</gene>
<sequence length="388" mass="42054">MLGNAVALAGFVSAAGTQRTHRSRELSFSGSALKKLDLFDTAIGRLNTRLTALESLPGAVDVLTRQPSASILASTALTKMDLFGTRAARLSTQVTALDCLAEAVDALARRTWASTFASSALERLSQHGTRSTRLAGLGITGSGPTSPSLRLPGFDPLGEAMATGWNRGSGLPAPLRGLPEEFLKSLRSVTRLLEHLETPIVWAARMAMNAYRRGDHGPMRELLYTHLHIRPATEDHAQALALALLLREWETQVDLSDADAVRAALRQCAREGNDLDGDHKVKGRWIGHLEEGIEMPSPGPGPEDLAIASTVSWSDHFDNRDVRYATGRLKDAEQNVARAWAENGPVNWQEAPLLVGQDVAMGNRVRRRLHRLGDEIVARAKARTPGVN</sequence>
<dbReference type="PATRIC" id="fig|1286094.4.peg.5403"/>
<organism evidence="1 2">
    <name type="scientific">Streptomyces aurantiacus JA 4570</name>
    <dbReference type="NCBI Taxonomy" id="1286094"/>
    <lineage>
        <taxon>Bacteria</taxon>
        <taxon>Bacillati</taxon>
        <taxon>Actinomycetota</taxon>
        <taxon>Actinomycetes</taxon>
        <taxon>Kitasatosporales</taxon>
        <taxon>Streptomycetaceae</taxon>
        <taxon>Streptomyces</taxon>
        <taxon>Streptomyces aurantiacus group</taxon>
    </lineage>
</organism>
<evidence type="ECO:0000313" key="1">
    <source>
        <dbReference type="EMBL" id="EPH41469.1"/>
    </source>
</evidence>
<accession>S3ZFQ2</accession>